<feature type="transmembrane region" description="Helical" evidence="1">
    <location>
        <begin position="25"/>
        <end position="45"/>
    </location>
</feature>
<keyword evidence="3" id="KW-1185">Reference proteome</keyword>
<keyword evidence="1" id="KW-0472">Membrane</keyword>
<dbReference type="Proteomes" id="UP001059836">
    <property type="component" value="Chromosome"/>
</dbReference>
<evidence type="ECO:0000313" key="2">
    <source>
        <dbReference type="EMBL" id="QHN34642.1"/>
    </source>
</evidence>
<protein>
    <submittedName>
        <fullName evidence="2">Uncharacterized protein</fullName>
    </submittedName>
</protein>
<name>A0ABX6IFL1_9ACTN</name>
<dbReference type="EMBL" id="CP045809">
    <property type="protein sequence ID" value="QHN34642.1"/>
    <property type="molecule type" value="Genomic_DNA"/>
</dbReference>
<accession>A0ABX6IFL1</accession>
<dbReference type="RefSeq" id="WP_213247973.1">
    <property type="nucleotide sequence ID" value="NZ_CP045806.1"/>
</dbReference>
<evidence type="ECO:0000313" key="3">
    <source>
        <dbReference type="Proteomes" id="UP001059836"/>
    </source>
</evidence>
<keyword evidence="1" id="KW-1133">Transmembrane helix</keyword>
<sequence length="50" mass="5719">MYQYQPPTTYHPPAAPAPVPKRSRIWLTSAWINTTPALVLVAWAIDVNQW</sequence>
<evidence type="ECO:0000256" key="1">
    <source>
        <dbReference type="SAM" id="Phobius"/>
    </source>
</evidence>
<keyword evidence="1" id="KW-0812">Transmembrane</keyword>
<gene>
    <name evidence="2" type="ORF">GII31_06745</name>
</gene>
<proteinExistence type="predicted"/>
<reference evidence="2" key="1">
    <citation type="journal article" date="2021" name="Nat. Microbiol.">
        <title>Cocultivation of an ultrasmall environmental parasitic bacterium with lytic ability against bacteria associated with wastewater foams.</title>
        <authorList>
            <person name="Batinovic S."/>
            <person name="Rose J.J.A."/>
            <person name="Ratcliffe J."/>
            <person name="Seviour R.J."/>
            <person name="Petrovski S."/>
        </authorList>
    </citation>
    <scope>NUCLEOTIDE SEQUENCE</scope>
    <source>
        <strain evidence="2">CON9</strain>
    </source>
</reference>
<organism evidence="2 3">
    <name type="scientific">Gordonia pseudamarae</name>
    <dbReference type="NCBI Taxonomy" id="2831662"/>
    <lineage>
        <taxon>Bacteria</taxon>
        <taxon>Bacillati</taxon>
        <taxon>Actinomycetota</taxon>
        <taxon>Actinomycetes</taxon>
        <taxon>Mycobacteriales</taxon>
        <taxon>Gordoniaceae</taxon>
        <taxon>Gordonia</taxon>
    </lineage>
</organism>